<dbReference type="InterPro" id="IPR025973">
    <property type="entry name" value="Cys_rich_VLP_dom"/>
</dbReference>
<dbReference type="Pfam" id="PF14194">
    <property type="entry name" value="Cys_rich_VLP"/>
    <property type="match status" value="1"/>
</dbReference>
<proteinExistence type="predicted"/>
<keyword evidence="3" id="KW-1185">Reference proteome</keyword>
<evidence type="ECO:0000313" key="2">
    <source>
        <dbReference type="EMBL" id="MFC5447595.1"/>
    </source>
</evidence>
<gene>
    <name evidence="2" type="ORF">ACFPOG_04955</name>
</gene>
<evidence type="ECO:0000259" key="1">
    <source>
        <dbReference type="Pfam" id="PF14194"/>
    </source>
</evidence>
<sequence>MRILNGAVHLLDKALFLCLRKLILRGLEGAKVSVLTEIQRLARNRCANFTRCDGCLIELDDRLTCRFFRDNAEGARCKYFESSVLPEDSGLEAKYFGGTKKNLDRCDMCRKDYVKTSNRQRYCTGCRDRAESLARRKRDARYKGKKATV</sequence>
<dbReference type="EMBL" id="JBHSMJ010000008">
    <property type="protein sequence ID" value="MFC5447595.1"/>
    <property type="molecule type" value="Genomic_DNA"/>
</dbReference>
<reference evidence="3" key="1">
    <citation type="journal article" date="2019" name="Int. J. Syst. Evol. Microbiol.">
        <title>The Global Catalogue of Microorganisms (GCM) 10K type strain sequencing project: providing services to taxonomists for standard genome sequencing and annotation.</title>
        <authorList>
            <consortium name="The Broad Institute Genomics Platform"/>
            <consortium name="The Broad Institute Genome Sequencing Center for Infectious Disease"/>
            <person name="Wu L."/>
            <person name="Ma J."/>
        </authorList>
    </citation>
    <scope>NUCLEOTIDE SEQUENCE [LARGE SCALE GENOMIC DNA]</scope>
    <source>
        <strain evidence="3">KACC 11904</strain>
    </source>
</reference>
<dbReference type="RefSeq" id="WP_377523740.1">
    <property type="nucleotide sequence ID" value="NZ_JAQFVF010000061.1"/>
</dbReference>
<evidence type="ECO:0000313" key="3">
    <source>
        <dbReference type="Proteomes" id="UP001596044"/>
    </source>
</evidence>
<comment type="caution">
    <text evidence="2">The sequence shown here is derived from an EMBL/GenBank/DDBJ whole genome shotgun (WGS) entry which is preliminary data.</text>
</comment>
<name>A0ABW0K2G3_9BACL</name>
<protein>
    <submittedName>
        <fullName evidence="2">Cysteine-rich VLP protein</fullName>
    </submittedName>
</protein>
<dbReference type="Proteomes" id="UP001596044">
    <property type="component" value="Unassembled WGS sequence"/>
</dbReference>
<feature type="domain" description="Cysteine-rich VLP" evidence="1">
    <location>
        <begin position="37"/>
        <end position="88"/>
    </location>
</feature>
<organism evidence="2 3">
    <name type="scientific">Paenibacillus aestuarii</name>
    <dbReference type="NCBI Taxonomy" id="516965"/>
    <lineage>
        <taxon>Bacteria</taxon>
        <taxon>Bacillati</taxon>
        <taxon>Bacillota</taxon>
        <taxon>Bacilli</taxon>
        <taxon>Bacillales</taxon>
        <taxon>Paenibacillaceae</taxon>
        <taxon>Paenibacillus</taxon>
    </lineage>
</organism>
<accession>A0ABW0K2G3</accession>